<dbReference type="Pfam" id="PF00144">
    <property type="entry name" value="Beta-lactamase"/>
    <property type="match status" value="1"/>
</dbReference>
<protein>
    <recommendedName>
        <fullName evidence="1">Beta-lactamase-related domain-containing protein</fullName>
    </recommendedName>
</protein>
<gene>
    <name evidence="2" type="ORF">METZ01_LOCUS134951</name>
</gene>
<proteinExistence type="predicted"/>
<dbReference type="SUPFAM" id="SSF56601">
    <property type="entry name" value="beta-lactamase/transpeptidase-like"/>
    <property type="match status" value="1"/>
</dbReference>
<evidence type="ECO:0000313" key="2">
    <source>
        <dbReference type="EMBL" id="SVA82097.1"/>
    </source>
</evidence>
<accession>A0A381Z045</accession>
<dbReference type="AlphaFoldDB" id="A0A381Z045"/>
<dbReference type="PANTHER" id="PTHR43283:SF14">
    <property type="entry name" value="BLL8153 PROTEIN"/>
    <property type="match status" value="1"/>
</dbReference>
<dbReference type="InterPro" id="IPR001466">
    <property type="entry name" value="Beta-lactam-related"/>
</dbReference>
<dbReference type="InterPro" id="IPR050789">
    <property type="entry name" value="Diverse_Enzym_Activities"/>
</dbReference>
<dbReference type="PANTHER" id="PTHR43283">
    <property type="entry name" value="BETA-LACTAMASE-RELATED"/>
    <property type="match status" value="1"/>
</dbReference>
<feature type="domain" description="Beta-lactamase-related" evidence="1">
    <location>
        <begin position="111"/>
        <end position="382"/>
    </location>
</feature>
<evidence type="ECO:0000259" key="1">
    <source>
        <dbReference type="Pfam" id="PF00144"/>
    </source>
</evidence>
<name>A0A381Z045_9ZZZZ</name>
<dbReference type="Gene3D" id="3.40.710.10">
    <property type="entry name" value="DD-peptidase/beta-lactamase superfamily"/>
    <property type="match status" value="1"/>
</dbReference>
<organism evidence="2">
    <name type="scientific">marine metagenome</name>
    <dbReference type="NCBI Taxonomy" id="408172"/>
    <lineage>
        <taxon>unclassified sequences</taxon>
        <taxon>metagenomes</taxon>
        <taxon>ecological metagenomes</taxon>
    </lineage>
</organism>
<dbReference type="InterPro" id="IPR012338">
    <property type="entry name" value="Beta-lactam/transpept-like"/>
</dbReference>
<sequence>MRRAVAVAFLVMIVSGCSEPHEFGASAPPPTSGESEDWSGFGILENVLNWTPEQQLRGYRNIEKIYPTRPITASDDPYPLPSDWVDLADLRYEVEGATFDVDQFFEHNHLVGLLVIKRDKVVVERYARGNTAETRWYSFSVAKSVVSMLIGAAVHDGYIQSLDAEVADYLPLLAGSAYETVSIRAAMQMASGIAWVEDYTDPHSDIANTGGSALDRLRYLRKKPRVSPPDKVFNYNTAETNLLGAVLRAAIGNNLSSYLEHKIWRPFGMEHGANWLLLAPGGAEHAGCCLSATLRDYGRIGLFAMRDGRLRSGDSVLPAGWMAESTTPSLANQGYGYLWWLRGSGVYDAIGIYGQAIHIDPLEELVIVTHSAWPQPTGREFSLHRSAFFEAVTAVLSN</sequence>
<reference evidence="2" key="1">
    <citation type="submission" date="2018-05" db="EMBL/GenBank/DDBJ databases">
        <authorList>
            <person name="Lanie J.A."/>
            <person name="Ng W.-L."/>
            <person name="Kazmierczak K.M."/>
            <person name="Andrzejewski T.M."/>
            <person name="Davidsen T.M."/>
            <person name="Wayne K.J."/>
            <person name="Tettelin H."/>
            <person name="Glass J.I."/>
            <person name="Rusch D."/>
            <person name="Podicherti R."/>
            <person name="Tsui H.-C.T."/>
            <person name="Winkler M.E."/>
        </authorList>
    </citation>
    <scope>NUCLEOTIDE SEQUENCE</scope>
</reference>
<dbReference type="EMBL" id="UINC01019395">
    <property type="protein sequence ID" value="SVA82097.1"/>
    <property type="molecule type" value="Genomic_DNA"/>
</dbReference>
<dbReference type="PROSITE" id="PS51257">
    <property type="entry name" value="PROKAR_LIPOPROTEIN"/>
    <property type="match status" value="1"/>
</dbReference>